<evidence type="ECO:0000313" key="8">
    <source>
        <dbReference type="EMBL" id="MQM00866.1"/>
    </source>
</evidence>
<name>A0A843VYE0_COLES</name>
<feature type="compositionally biased region" description="Basic and acidic residues" evidence="6">
    <location>
        <begin position="331"/>
        <end position="341"/>
    </location>
</feature>
<comment type="caution">
    <text evidence="8">The sequence shown here is derived from an EMBL/GenBank/DDBJ whole genome shotgun (WGS) entry which is preliminary data.</text>
</comment>
<feature type="compositionally biased region" description="Polar residues" evidence="6">
    <location>
        <begin position="41"/>
        <end position="50"/>
    </location>
</feature>
<keyword evidence="3" id="KW-0238">DNA-binding</keyword>
<proteinExistence type="predicted"/>
<feature type="compositionally biased region" description="Basic and acidic residues" evidence="6">
    <location>
        <begin position="296"/>
        <end position="305"/>
    </location>
</feature>
<organism evidence="8 9">
    <name type="scientific">Colocasia esculenta</name>
    <name type="common">Wild taro</name>
    <name type="synonym">Arum esculentum</name>
    <dbReference type="NCBI Taxonomy" id="4460"/>
    <lineage>
        <taxon>Eukaryota</taxon>
        <taxon>Viridiplantae</taxon>
        <taxon>Streptophyta</taxon>
        <taxon>Embryophyta</taxon>
        <taxon>Tracheophyta</taxon>
        <taxon>Spermatophyta</taxon>
        <taxon>Magnoliopsida</taxon>
        <taxon>Liliopsida</taxon>
        <taxon>Araceae</taxon>
        <taxon>Aroideae</taxon>
        <taxon>Colocasieae</taxon>
        <taxon>Colocasia</taxon>
    </lineage>
</organism>
<evidence type="ECO:0000256" key="3">
    <source>
        <dbReference type="ARBA" id="ARBA00023125"/>
    </source>
</evidence>
<dbReference type="InterPro" id="IPR036955">
    <property type="entry name" value="AP2/ERF_dom_sf"/>
</dbReference>
<gene>
    <name evidence="8" type="ORF">Taro_033613</name>
</gene>
<dbReference type="Pfam" id="PF00847">
    <property type="entry name" value="AP2"/>
    <property type="match status" value="1"/>
</dbReference>
<evidence type="ECO:0000256" key="1">
    <source>
        <dbReference type="ARBA" id="ARBA00004123"/>
    </source>
</evidence>
<dbReference type="GO" id="GO:0003700">
    <property type="term" value="F:DNA-binding transcription factor activity"/>
    <property type="evidence" value="ECO:0007669"/>
    <property type="project" value="InterPro"/>
</dbReference>
<accession>A0A843VYE0</accession>
<evidence type="ECO:0000256" key="6">
    <source>
        <dbReference type="SAM" id="MobiDB-lite"/>
    </source>
</evidence>
<feature type="domain" description="AP2/ERF" evidence="7">
    <location>
        <begin position="125"/>
        <end position="183"/>
    </location>
</feature>
<dbReference type="OrthoDB" id="740418at2759"/>
<reference evidence="8" key="1">
    <citation type="submission" date="2017-07" db="EMBL/GenBank/DDBJ databases">
        <title>Taro Niue Genome Assembly and Annotation.</title>
        <authorList>
            <person name="Atibalentja N."/>
            <person name="Keating K."/>
            <person name="Fields C.J."/>
        </authorList>
    </citation>
    <scope>NUCLEOTIDE SEQUENCE</scope>
    <source>
        <strain evidence="8">Niue_2</strain>
        <tissue evidence="8">Leaf</tissue>
    </source>
</reference>
<dbReference type="InterPro" id="IPR016177">
    <property type="entry name" value="DNA-bd_dom_sf"/>
</dbReference>
<evidence type="ECO:0000256" key="5">
    <source>
        <dbReference type="ARBA" id="ARBA00023242"/>
    </source>
</evidence>
<evidence type="ECO:0000256" key="2">
    <source>
        <dbReference type="ARBA" id="ARBA00023015"/>
    </source>
</evidence>
<sequence length="341" mass="38416">MANQQEKREAPDMLLENVWANFMAGEAATRSNSSKRRYGDCTTSSSQSSEGCCPLGGKADVQQVLQRLPSLGRWISMGAESWEELLDGMVLPNNSEGSFNLNSQGNQCLSARATAQREDNTTTRHYRGVRKRPWGKFAAEIRDSSRRGARIWLGTFNTAEQAALAYDKAALRIRGPAAHLNFPLEVVAEALQQTCFQQDLKASSTAGYSRPDTVCTTLEVPLKSLADQQMSHIDILNEQRAWKSLECIEGNLQEYLDETEMFGSRNDRLECLIDFSMIKKVEQILDGGQNAQHVPEKKLFQDRGRWKSRKSRGQSRIKEDEEERKEEEEGEEKKEEKGEGG</sequence>
<dbReference type="Proteomes" id="UP000652761">
    <property type="component" value="Unassembled WGS sequence"/>
</dbReference>
<comment type="subcellular location">
    <subcellularLocation>
        <location evidence="1">Nucleus</location>
    </subcellularLocation>
</comment>
<dbReference type="PROSITE" id="PS51032">
    <property type="entry name" value="AP2_ERF"/>
    <property type="match status" value="1"/>
</dbReference>
<dbReference type="CDD" id="cd00018">
    <property type="entry name" value="AP2"/>
    <property type="match status" value="1"/>
</dbReference>
<evidence type="ECO:0000259" key="7">
    <source>
        <dbReference type="PROSITE" id="PS51032"/>
    </source>
</evidence>
<keyword evidence="5" id="KW-0539">Nucleus</keyword>
<dbReference type="InterPro" id="IPR001471">
    <property type="entry name" value="AP2/ERF_dom"/>
</dbReference>
<dbReference type="GO" id="GO:0005634">
    <property type="term" value="C:nucleus"/>
    <property type="evidence" value="ECO:0007669"/>
    <property type="project" value="UniProtKB-SubCell"/>
</dbReference>
<keyword evidence="4" id="KW-0804">Transcription</keyword>
<dbReference type="InterPro" id="IPR044808">
    <property type="entry name" value="ERF_plant"/>
</dbReference>
<feature type="compositionally biased region" description="Basic residues" evidence="6">
    <location>
        <begin position="306"/>
        <end position="315"/>
    </location>
</feature>
<dbReference type="GO" id="GO:0009873">
    <property type="term" value="P:ethylene-activated signaling pathway"/>
    <property type="evidence" value="ECO:0007669"/>
    <property type="project" value="InterPro"/>
</dbReference>
<feature type="compositionally biased region" description="Acidic residues" evidence="6">
    <location>
        <begin position="320"/>
        <end position="330"/>
    </location>
</feature>
<evidence type="ECO:0000256" key="4">
    <source>
        <dbReference type="ARBA" id="ARBA00023163"/>
    </source>
</evidence>
<dbReference type="Gene3D" id="3.30.730.10">
    <property type="entry name" value="AP2/ERF domain"/>
    <property type="match status" value="1"/>
</dbReference>
<dbReference type="PRINTS" id="PR00367">
    <property type="entry name" value="ETHRSPELEMNT"/>
</dbReference>
<feature type="region of interest" description="Disordered" evidence="6">
    <location>
        <begin position="296"/>
        <end position="341"/>
    </location>
</feature>
<keyword evidence="9" id="KW-1185">Reference proteome</keyword>
<dbReference type="FunFam" id="3.30.730.10:FF:000001">
    <property type="entry name" value="Ethylene-responsive transcription factor 2"/>
    <property type="match status" value="1"/>
</dbReference>
<dbReference type="PANTHER" id="PTHR31190">
    <property type="entry name" value="DNA-BINDING DOMAIN"/>
    <property type="match status" value="1"/>
</dbReference>
<dbReference type="PANTHER" id="PTHR31190:SF494">
    <property type="entry name" value="OS09G0434500 PROTEIN"/>
    <property type="match status" value="1"/>
</dbReference>
<protein>
    <recommendedName>
        <fullName evidence="7">AP2/ERF domain-containing protein</fullName>
    </recommendedName>
</protein>
<dbReference type="SUPFAM" id="SSF54171">
    <property type="entry name" value="DNA-binding domain"/>
    <property type="match status" value="1"/>
</dbReference>
<dbReference type="SMART" id="SM00380">
    <property type="entry name" value="AP2"/>
    <property type="match status" value="1"/>
</dbReference>
<dbReference type="AlphaFoldDB" id="A0A843VYE0"/>
<keyword evidence="2" id="KW-0805">Transcription regulation</keyword>
<dbReference type="EMBL" id="NMUH01002577">
    <property type="protein sequence ID" value="MQM00866.1"/>
    <property type="molecule type" value="Genomic_DNA"/>
</dbReference>
<feature type="region of interest" description="Disordered" evidence="6">
    <location>
        <begin position="31"/>
        <end position="53"/>
    </location>
</feature>
<dbReference type="GO" id="GO:0003677">
    <property type="term" value="F:DNA binding"/>
    <property type="evidence" value="ECO:0007669"/>
    <property type="project" value="UniProtKB-KW"/>
</dbReference>
<evidence type="ECO:0000313" key="9">
    <source>
        <dbReference type="Proteomes" id="UP000652761"/>
    </source>
</evidence>